<dbReference type="Proteomes" id="UP001337655">
    <property type="component" value="Unassembled WGS sequence"/>
</dbReference>
<feature type="compositionally biased region" description="Acidic residues" evidence="1">
    <location>
        <begin position="21"/>
        <end position="32"/>
    </location>
</feature>
<keyword evidence="2" id="KW-0472">Membrane</keyword>
<organism evidence="3 4">
    <name type="scientific">Saxophila tyrrhenica</name>
    <dbReference type="NCBI Taxonomy" id="1690608"/>
    <lineage>
        <taxon>Eukaryota</taxon>
        <taxon>Fungi</taxon>
        <taxon>Dikarya</taxon>
        <taxon>Ascomycota</taxon>
        <taxon>Pezizomycotina</taxon>
        <taxon>Dothideomycetes</taxon>
        <taxon>Dothideomycetidae</taxon>
        <taxon>Mycosphaerellales</taxon>
        <taxon>Extremaceae</taxon>
        <taxon>Saxophila</taxon>
    </lineage>
</organism>
<protein>
    <recommendedName>
        <fullName evidence="5">SUN domain-containing protein</fullName>
    </recommendedName>
</protein>
<keyword evidence="4" id="KW-1185">Reference proteome</keyword>
<sequence>MTDATTDDNASEVFTLAAATEYDESLYDEQDTTGDSPSNDEPSRDGPESSVAAQAAKAIEAATEQDHPPEQGSANRSRRASGSSGEDVVVLDAGPAPWVPAPPDYAAATRSARAGETTTESVQNRPQADLPDPEGRQTLDTGPHDIELQEQGQESNSPDSYQRSSGRLANLAAFFEIATQAVHRHAKKLVENERIQTARQFAITLVEHERTQAALQATSKMVAHLDNDKTRAARQRVEKLASRLDSDRFRSARAHGIELLLQVDNQYTRRLVRQYWHTILLANVTFTFALLLLTTSLEEPRYHAVEVTRQYYSQHAHETSPYKFHPYMAFPDYSVYTFTRLGHTGDFSFEEALDLSSIPELANATLTGRIDIRPAPAAQRVPVEVWCNVATSWPWKAGSAAIDQDEKGLHLKMPHFSKDQLWLDERQQRDMDRHMESPSRVDIWIGIYVLVEMDIFNISTKSFDVSIDNVSELNFWGFSVRKKTCIEAVKGAFDSRVYTGSAQTIIKAGASLMGMFFLRDKLELESESAIEATVKHQPRVEGVWGANNRITRSKAGALKHITPSIFRTTSHSGDSYISYARSREADSSELATRWPVNNRTTGHYHYGYGSIATELARAGGQLRNLFLLDAAHTSDSGDTRLIYPYLWQGSVEGNAQNGSIHTLSHDEEWVSVTNSTPRAAHLSGKRGQSDCRMEFESSNGEVEMFFNEYEYACGEFILDETEKK</sequence>
<evidence type="ECO:0000256" key="2">
    <source>
        <dbReference type="SAM" id="Phobius"/>
    </source>
</evidence>
<name>A0AAV9P4K0_9PEZI</name>
<comment type="caution">
    <text evidence="3">The sequence shown here is derived from an EMBL/GenBank/DDBJ whole genome shotgun (WGS) entry which is preliminary data.</text>
</comment>
<feature type="compositionally biased region" description="Basic and acidic residues" evidence="1">
    <location>
        <begin position="133"/>
        <end position="142"/>
    </location>
</feature>
<dbReference type="GeneID" id="89928949"/>
<feature type="compositionally biased region" description="Low complexity" evidence="1">
    <location>
        <begin position="72"/>
        <end position="85"/>
    </location>
</feature>
<evidence type="ECO:0008006" key="5">
    <source>
        <dbReference type="Google" id="ProtNLM"/>
    </source>
</evidence>
<proteinExistence type="predicted"/>
<gene>
    <name evidence="3" type="ORF">LTR77_007613</name>
</gene>
<keyword evidence="2" id="KW-0812">Transmembrane</keyword>
<feature type="transmembrane region" description="Helical" evidence="2">
    <location>
        <begin position="275"/>
        <end position="293"/>
    </location>
</feature>
<keyword evidence="2" id="KW-1133">Transmembrane helix</keyword>
<dbReference type="EMBL" id="JAVRRT010000012">
    <property type="protein sequence ID" value="KAK5166884.1"/>
    <property type="molecule type" value="Genomic_DNA"/>
</dbReference>
<evidence type="ECO:0000313" key="4">
    <source>
        <dbReference type="Proteomes" id="UP001337655"/>
    </source>
</evidence>
<feature type="compositionally biased region" description="Low complexity" evidence="1">
    <location>
        <begin position="52"/>
        <end position="62"/>
    </location>
</feature>
<feature type="compositionally biased region" description="Acidic residues" evidence="1">
    <location>
        <begin position="1"/>
        <end position="10"/>
    </location>
</feature>
<evidence type="ECO:0000256" key="1">
    <source>
        <dbReference type="SAM" id="MobiDB-lite"/>
    </source>
</evidence>
<evidence type="ECO:0000313" key="3">
    <source>
        <dbReference type="EMBL" id="KAK5166884.1"/>
    </source>
</evidence>
<feature type="compositionally biased region" description="Polar residues" evidence="1">
    <location>
        <begin position="116"/>
        <end position="126"/>
    </location>
</feature>
<reference evidence="3 4" key="1">
    <citation type="submission" date="2023-08" db="EMBL/GenBank/DDBJ databases">
        <title>Black Yeasts Isolated from many extreme environments.</title>
        <authorList>
            <person name="Coleine C."/>
            <person name="Stajich J.E."/>
            <person name="Selbmann L."/>
        </authorList>
    </citation>
    <scope>NUCLEOTIDE SEQUENCE [LARGE SCALE GENOMIC DNA]</scope>
    <source>
        <strain evidence="3 4">CCFEE 5935</strain>
    </source>
</reference>
<feature type="region of interest" description="Disordered" evidence="1">
    <location>
        <begin position="1"/>
        <end position="142"/>
    </location>
</feature>
<accession>A0AAV9P4K0</accession>
<dbReference type="AlphaFoldDB" id="A0AAV9P4K0"/>
<dbReference type="RefSeq" id="XP_064656692.1">
    <property type="nucleotide sequence ID" value="XM_064804850.1"/>
</dbReference>